<evidence type="ECO:0000256" key="4">
    <source>
        <dbReference type="ARBA" id="ARBA00022989"/>
    </source>
</evidence>
<accession>A0A6V7PEL4</accession>
<sequence>MEPSSHGALLLKWALYIPLTLLATSHLSSAASDHLSSRHLLLNQLAQWRRSRFAPGFGPETAAAWVLCFLAASVCSAGGVGGGSLFLPILNLVAGLSLKRATTFSAFMVAAGSLSNVLYTLLVMRRGQLSSPLINYEIALLSQPCMLLGVSAGVVCNLMFPEWLITVSFAAFLACCTYKTFGAGLRCWEEETKEIGRVIMSGSSGGAHDPLVDGAREGEEEKGSSGIPLKDLVVLLLIWLCFFLLHVLLGDKHGKVQISSSFVLVYLILLI</sequence>
<dbReference type="GO" id="GO:0016020">
    <property type="term" value="C:membrane"/>
    <property type="evidence" value="ECO:0007669"/>
    <property type="project" value="UniProtKB-SubCell"/>
</dbReference>
<dbReference type="InterPro" id="IPR002781">
    <property type="entry name" value="TM_pro_TauE-like"/>
</dbReference>
<evidence type="ECO:0000313" key="8">
    <source>
        <dbReference type="EMBL" id="CAD1829317.1"/>
    </source>
</evidence>
<dbReference type="GO" id="GO:0016567">
    <property type="term" value="P:protein ubiquitination"/>
    <property type="evidence" value="ECO:0007669"/>
    <property type="project" value="TreeGrafter"/>
</dbReference>
<name>A0A6V7PEL4_ANACO</name>
<dbReference type="AlphaFoldDB" id="A0A6V7PEL4"/>
<evidence type="ECO:0000256" key="1">
    <source>
        <dbReference type="ARBA" id="ARBA00004141"/>
    </source>
</evidence>
<dbReference type="PANTHER" id="PTHR14255">
    <property type="entry name" value="CEREBLON"/>
    <property type="match status" value="1"/>
</dbReference>
<feature type="signal peptide" evidence="7">
    <location>
        <begin position="1"/>
        <end position="30"/>
    </location>
</feature>
<evidence type="ECO:0000256" key="2">
    <source>
        <dbReference type="ARBA" id="ARBA00009142"/>
    </source>
</evidence>
<comment type="subcellular location">
    <subcellularLocation>
        <location evidence="1">Membrane</location>
        <topology evidence="1">Multi-pass membrane protein</topology>
    </subcellularLocation>
</comment>
<keyword evidence="3 6" id="KW-0812">Transmembrane</keyword>
<evidence type="ECO:0000256" key="6">
    <source>
        <dbReference type="SAM" id="Phobius"/>
    </source>
</evidence>
<protein>
    <submittedName>
        <fullName evidence="8">Uncharacterized protein</fullName>
    </submittedName>
</protein>
<feature type="transmembrane region" description="Helical" evidence="6">
    <location>
        <begin position="232"/>
        <end position="249"/>
    </location>
</feature>
<evidence type="ECO:0000256" key="5">
    <source>
        <dbReference type="ARBA" id="ARBA00023136"/>
    </source>
</evidence>
<reference evidence="8" key="1">
    <citation type="submission" date="2020-07" db="EMBL/GenBank/DDBJ databases">
        <authorList>
            <person name="Lin J."/>
        </authorList>
    </citation>
    <scope>NUCLEOTIDE SEQUENCE</scope>
</reference>
<gene>
    <name evidence="8" type="ORF">CB5_LOCUS12528</name>
</gene>
<feature type="transmembrane region" description="Helical" evidence="6">
    <location>
        <begin position="134"/>
        <end position="156"/>
    </location>
</feature>
<feature type="transmembrane region" description="Helical" evidence="6">
    <location>
        <begin position="62"/>
        <end position="90"/>
    </location>
</feature>
<comment type="similarity">
    <text evidence="2">Belongs to the 4-toluene sulfonate uptake permease (TSUP) (TC 2.A.102) family.</text>
</comment>
<dbReference type="PANTHER" id="PTHR14255:SF3">
    <property type="entry name" value="SULFITE EXPORTER TAUE_SAFE FAMILY PROTEIN 5-RELATED"/>
    <property type="match status" value="1"/>
</dbReference>
<feature type="transmembrane region" description="Helical" evidence="6">
    <location>
        <begin position="102"/>
        <end position="122"/>
    </location>
</feature>
<keyword evidence="4 6" id="KW-1133">Transmembrane helix</keyword>
<feature type="chain" id="PRO_5028069649" evidence="7">
    <location>
        <begin position="31"/>
        <end position="271"/>
    </location>
</feature>
<proteinExistence type="inferred from homology"/>
<dbReference type="GO" id="GO:0031464">
    <property type="term" value="C:Cul4A-RING E3 ubiquitin ligase complex"/>
    <property type="evidence" value="ECO:0007669"/>
    <property type="project" value="TreeGrafter"/>
</dbReference>
<evidence type="ECO:0000256" key="3">
    <source>
        <dbReference type="ARBA" id="ARBA00022692"/>
    </source>
</evidence>
<evidence type="ECO:0000256" key="7">
    <source>
        <dbReference type="SAM" id="SignalP"/>
    </source>
</evidence>
<dbReference type="Pfam" id="PF01925">
    <property type="entry name" value="TauE"/>
    <property type="match status" value="1"/>
</dbReference>
<organism evidence="8">
    <name type="scientific">Ananas comosus var. bracteatus</name>
    <name type="common">red pineapple</name>
    <dbReference type="NCBI Taxonomy" id="296719"/>
    <lineage>
        <taxon>Eukaryota</taxon>
        <taxon>Viridiplantae</taxon>
        <taxon>Streptophyta</taxon>
        <taxon>Embryophyta</taxon>
        <taxon>Tracheophyta</taxon>
        <taxon>Spermatophyta</taxon>
        <taxon>Magnoliopsida</taxon>
        <taxon>Liliopsida</taxon>
        <taxon>Poales</taxon>
        <taxon>Bromeliaceae</taxon>
        <taxon>Bromelioideae</taxon>
        <taxon>Ananas</taxon>
    </lineage>
</organism>
<keyword evidence="7" id="KW-0732">Signal</keyword>
<keyword evidence="5 6" id="KW-0472">Membrane</keyword>
<dbReference type="EMBL" id="LR862147">
    <property type="protein sequence ID" value="CAD1829317.1"/>
    <property type="molecule type" value="Genomic_DNA"/>
</dbReference>